<organism evidence="3 4">
    <name type="scientific">Halorubrum kocurii JCM 14978</name>
    <dbReference type="NCBI Taxonomy" id="1230456"/>
    <lineage>
        <taxon>Archaea</taxon>
        <taxon>Methanobacteriati</taxon>
        <taxon>Methanobacteriota</taxon>
        <taxon>Stenosarchaea group</taxon>
        <taxon>Halobacteria</taxon>
        <taxon>Halobacteriales</taxon>
        <taxon>Haloferacaceae</taxon>
        <taxon>Halorubrum</taxon>
    </lineage>
</organism>
<dbReference type="PATRIC" id="fig|1230456.3.peg.1836"/>
<name>M0P132_9EURY</name>
<dbReference type="Gene3D" id="3.40.50.2300">
    <property type="match status" value="2"/>
</dbReference>
<dbReference type="Pfam" id="PF13458">
    <property type="entry name" value="Peripla_BP_6"/>
    <property type="match status" value="1"/>
</dbReference>
<protein>
    <submittedName>
        <fullName evidence="3">Branched-chain amino acid ABC transporter substrate-binding protein</fullName>
    </submittedName>
</protein>
<dbReference type="AlphaFoldDB" id="M0P132"/>
<dbReference type="PROSITE" id="PS51257">
    <property type="entry name" value="PROKAR_LIPOPROTEIN"/>
    <property type="match status" value="1"/>
</dbReference>
<dbReference type="InterPro" id="IPR051010">
    <property type="entry name" value="BCAA_transport"/>
</dbReference>
<keyword evidence="4" id="KW-1185">Reference proteome</keyword>
<accession>M0P132</accession>
<dbReference type="SUPFAM" id="SSF53822">
    <property type="entry name" value="Periplasmic binding protein-like I"/>
    <property type="match status" value="1"/>
</dbReference>
<feature type="domain" description="Leucine-binding protein" evidence="2">
    <location>
        <begin position="46"/>
        <end position="413"/>
    </location>
</feature>
<evidence type="ECO:0000313" key="4">
    <source>
        <dbReference type="Proteomes" id="UP000011546"/>
    </source>
</evidence>
<dbReference type="InterPro" id="IPR028082">
    <property type="entry name" value="Peripla_BP_I"/>
</dbReference>
<dbReference type="RefSeq" id="WP_008848578.1">
    <property type="nucleotide sequence ID" value="NZ_AOJH01000060.1"/>
</dbReference>
<evidence type="ECO:0000313" key="3">
    <source>
        <dbReference type="EMBL" id="EMA63791.1"/>
    </source>
</evidence>
<dbReference type="InterPro" id="IPR028081">
    <property type="entry name" value="Leu-bd"/>
</dbReference>
<keyword evidence="1" id="KW-0732">Signal</keyword>
<dbReference type="STRING" id="1230456.C468_09304"/>
<dbReference type="PANTHER" id="PTHR30483">
    <property type="entry name" value="LEUCINE-SPECIFIC-BINDING PROTEIN"/>
    <property type="match status" value="1"/>
</dbReference>
<gene>
    <name evidence="3" type="ORF">C468_09304</name>
</gene>
<dbReference type="OrthoDB" id="199022at2157"/>
<comment type="caution">
    <text evidence="3">The sequence shown here is derived from an EMBL/GenBank/DDBJ whole genome shotgun (WGS) entry which is preliminary data.</text>
</comment>
<dbReference type="Proteomes" id="UP000011546">
    <property type="component" value="Unassembled WGS sequence"/>
</dbReference>
<evidence type="ECO:0000256" key="1">
    <source>
        <dbReference type="ARBA" id="ARBA00022729"/>
    </source>
</evidence>
<reference evidence="3 4" key="1">
    <citation type="journal article" date="2014" name="PLoS Genet.">
        <title>Phylogenetically driven sequencing of extremely halophilic archaea reveals strategies for static and dynamic osmo-response.</title>
        <authorList>
            <person name="Becker E.A."/>
            <person name="Seitzer P.M."/>
            <person name="Tritt A."/>
            <person name="Larsen D."/>
            <person name="Krusor M."/>
            <person name="Yao A.I."/>
            <person name="Wu D."/>
            <person name="Madern D."/>
            <person name="Eisen J.A."/>
            <person name="Darling A.E."/>
            <person name="Facciotti M.T."/>
        </authorList>
    </citation>
    <scope>NUCLEOTIDE SEQUENCE [LARGE SCALE GENOMIC DNA]</scope>
    <source>
        <strain evidence="3 4">JCM 14978</strain>
    </source>
</reference>
<evidence type="ECO:0000259" key="2">
    <source>
        <dbReference type="Pfam" id="PF13458"/>
    </source>
</evidence>
<sequence length="455" mass="47791">MRDVTTRRSYLRRTGAAVGGVGLAGLAGCSGNGGDGNDGGDVSDETVRIGAVQPTSGDLQYYGQISLMGFYSGLAYKHDTDPIEGLTPGTYTMEVDDGPTYEVIVEDTGFSPDTAQSVATDLVVDEDIDVLFGASSSDSARRLIDTVVDESQVPYLIGPAADADITVSDEYCHPLAFRASEHTAMDARAGGTHVAREFDIDTVAVFASDNAFGQGVANNYTEVLEAEGIEVLEPRFVEVGYSEFDGLFEQAVSDGATGVVGGFTAATLPQFLSSAISFDVQVFGGFAALLTTQLIGGTIEAALGEDFTAQDIQDAGLGPFTTRYHWNQYDNEINDAFIDMHVDAYDIVPDLFSSGTFTVASALSQAIGESGSTAGADIADAMSGMTVADTPKGADGYTFQGHNNQGASQMTVAWPVPTSDEYADTWDAPIMPGEPLERLEPEAVMVPEEDAGCSL</sequence>
<proteinExistence type="predicted"/>
<dbReference type="EMBL" id="AOJH01000060">
    <property type="protein sequence ID" value="EMA63791.1"/>
    <property type="molecule type" value="Genomic_DNA"/>
</dbReference>
<dbReference type="PANTHER" id="PTHR30483:SF6">
    <property type="entry name" value="PERIPLASMIC BINDING PROTEIN OF ABC TRANSPORTER FOR NATURAL AMINO ACIDS"/>
    <property type="match status" value="1"/>
</dbReference>